<comment type="caution">
    <text evidence="1">The sequence shown here is derived from an EMBL/GenBank/DDBJ whole genome shotgun (WGS) entry which is preliminary data.</text>
</comment>
<evidence type="ECO:0000313" key="1">
    <source>
        <dbReference type="EMBL" id="GAH41086.1"/>
    </source>
</evidence>
<name>X1F637_9ZZZZ</name>
<proteinExistence type="predicted"/>
<protein>
    <recommendedName>
        <fullName evidence="2">Pterin-binding domain-containing protein</fullName>
    </recommendedName>
</protein>
<dbReference type="AlphaFoldDB" id="X1F637"/>
<accession>X1F637</accession>
<dbReference type="PANTHER" id="PTHR21089:SF1">
    <property type="entry name" value="BIFUNCTIONAL 3-DEHYDROQUINATE DEHYDRATASE_SHIKIMATE DEHYDROGENASE, CHLOROPLASTIC"/>
    <property type="match status" value="1"/>
</dbReference>
<dbReference type="InterPro" id="IPR013785">
    <property type="entry name" value="Aldolase_TIM"/>
</dbReference>
<dbReference type="GO" id="GO:0019632">
    <property type="term" value="P:shikimate metabolic process"/>
    <property type="evidence" value="ECO:0007669"/>
    <property type="project" value="TreeGrafter"/>
</dbReference>
<dbReference type="Pfam" id="PF01487">
    <property type="entry name" value="DHquinase_I"/>
    <property type="match status" value="1"/>
</dbReference>
<dbReference type="InterPro" id="IPR022893">
    <property type="entry name" value="Shikimate_DH_fam"/>
</dbReference>
<evidence type="ECO:0008006" key="2">
    <source>
        <dbReference type="Google" id="ProtNLM"/>
    </source>
</evidence>
<dbReference type="GO" id="GO:0003855">
    <property type="term" value="F:3-dehydroquinate dehydratase activity"/>
    <property type="evidence" value="ECO:0007669"/>
    <property type="project" value="InterPro"/>
</dbReference>
<gene>
    <name evidence="1" type="ORF">S03H2_11287</name>
</gene>
<reference evidence="1" key="1">
    <citation type="journal article" date="2014" name="Front. Microbiol.">
        <title>High frequency of phylogenetically diverse reductive dehalogenase-homologous genes in deep subseafloor sedimentary metagenomes.</title>
        <authorList>
            <person name="Kawai M."/>
            <person name="Futagami T."/>
            <person name="Toyoda A."/>
            <person name="Takaki Y."/>
            <person name="Nishi S."/>
            <person name="Hori S."/>
            <person name="Arai W."/>
            <person name="Tsubouchi T."/>
            <person name="Morono Y."/>
            <person name="Uchiyama I."/>
            <person name="Ito T."/>
            <person name="Fujiyama A."/>
            <person name="Inagaki F."/>
            <person name="Takami H."/>
        </authorList>
    </citation>
    <scope>NUCLEOTIDE SEQUENCE</scope>
    <source>
        <strain evidence="1">Expedition CK06-06</strain>
    </source>
</reference>
<dbReference type="SUPFAM" id="SSF51569">
    <property type="entry name" value="Aldolase"/>
    <property type="match status" value="1"/>
</dbReference>
<sequence>MSELRLGEHKLLTPAICGAVMAEKVNEMKAGVTKAIEQGADLVELRVDGLHDQAGWEELLPVKVPVILTNRLEREGGGFKGNENKRIEVLLKGVARGVSCID</sequence>
<dbReference type="EMBL" id="BARU01005768">
    <property type="protein sequence ID" value="GAH41086.1"/>
    <property type="molecule type" value="Genomic_DNA"/>
</dbReference>
<organism evidence="1">
    <name type="scientific">marine sediment metagenome</name>
    <dbReference type="NCBI Taxonomy" id="412755"/>
    <lineage>
        <taxon>unclassified sequences</taxon>
        <taxon>metagenomes</taxon>
        <taxon>ecological metagenomes</taxon>
    </lineage>
</organism>
<dbReference type="Gene3D" id="3.20.20.70">
    <property type="entry name" value="Aldolase class I"/>
    <property type="match status" value="1"/>
</dbReference>
<dbReference type="GO" id="GO:0004764">
    <property type="term" value="F:shikimate 3-dehydrogenase (NADP+) activity"/>
    <property type="evidence" value="ECO:0007669"/>
    <property type="project" value="InterPro"/>
</dbReference>
<dbReference type="PANTHER" id="PTHR21089">
    <property type="entry name" value="SHIKIMATE DEHYDROGENASE"/>
    <property type="match status" value="1"/>
</dbReference>
<dbReference type="InterPro" id="IPR001381">
    <property type="entry name" value="DHquinase_I"/>
</dbReference>
<dbReference type="GO" id="GO:0009423">
    <property type="term" value="P:chorismate biosynthetic process"/>
    <property type="evidence" value="ECO:0007669"/>
    <property type="project" value="TreeGrafter"/>
</dbReference>
<feature type="non-terminal residue" evidence="1">
    <location>
        <position position="102"/>
    </location>
</feature>